<comment type="caution">
    <text evidence="1">The sequence shown here is derived from an EMBL/GenBank/DDBJ whole genome shotgun (WGS) entry which is preliminary data.</text>
</comment>
<accession>A0ABT3B4A5</accession>
<proteinExistence type="predicted"/>
<organism evidence="1 2">
    <name type="scientific">Plectonema radiosum NIES-515</name>
    <dbReference type="NCBI Taxonomy" id="2986073"/>
    <lineage>
        <taxon>Bacteria</taxon>
        <taxon>Bacillati</taxon>
        <taxon>Cyanobacteriota</taxon>
        <taxon>Cyanophyceae</taxon>
        <taxon>Oscillatoriophycideae</taxon>
        <taxon>Oscillatoriales</taxon>
        <taxon>Microcoleaceae</taxon>
        <taxon>Plectonema</taxon>
    </lineage>
</organism>
<protein>
    <submittedName>
        <fullName evidence="1">Uncharacterized protein</fullName>
    </submittedName>
</protein>
<reference evidence="1 2" key="1">
    <citation type="submission" date="2022-10" db="EMBL/GenBank/DDBJ databases">
        <title>Identification of biosynthetic pathway for the production of the potent trypsin inhibitor radiosumin.</title>
        <authorList>
            <person name="Fewer D.P."/>
            <person name="Delbaje E."/>
            <person name="Ouyang X."/>
            <person name="Agostino P.D."/>
            <person name="Wahlsten M."/>
            <person name="Jokela J."/>
            <person name="Permi P."/>
            <person name="Haapaniemi E."/>
            <person name="Koistinen H."/>
        </authorList>
    </citation>
    <scope>NUCLEOTIDE SEQUENCE [LARGE SCALE GENOMIC DNA]</scope>
    <source>
        <strain evidence="1 2">NIES-515</strain>
    </source>
</reference>
<sequence length="65" mass="7533">MQRLYKGFGFTNILNRTVLERLYHWNVSTTGTSLPRNVSTVERLDDGTSLRWNVLTMERLDDGTS</sequence>
<dbReference type="RefSeq" id="WP_263747843.1">
    <property type="nucleotide sequence ID" value="NZ_JAOWRF010000317.1"/>
</dbReference>
<gene>
    <name evidence="1" type="ORF">OGM63_22265</name>
</gene>
<keyword evidence="2" id="KW-1185">Reference proteome</keyword>
<evidence type="ECO:0000313" key="2">
    <source>
        <dbReference type="Proteomes" id="UP001526143"/>
    </source>
</evidence>
<dbReference type="Proteomes" id="UP001526143">
    <property type="component" value="Unassembled WGS sequence"/>
</dbReference>
<name>A0ABT3B4A5_9CYAN</name>
<dbReference type="EMBL" id="JAOWRF010000317">
    <property type="protein sequence ID" value="MCV3216202.1"/>
    <property type="molecule type" value="Genomic_DNA"/>
</dbReference>
<evidence type="ECO:0000313" key="1">
    <source>
        <dbReference type="EMBL" id="MCV3216202.1"/>
    </source>
</evidence>